<dbReference type="Proteomes" id="UP001642360">
    <property type="component" value="Unassembled WGS sequence"/>
</dbReference>
<gene>
    <name evidence="1" type="ORF">ILEXP_LOCUS53938</name>
</gene>
<accession>A0ABC8URI1</accession>
<sequence length="267" mass="30042">MFNSVSASPLHTKMSLRRAKSPGWAAFDLKQKQKQGLLEVDNEPFPPVSNTVYSLGHCQNLLKNDDNQVTSFSSVLISSRSSPTLIASKDLEKQLQVGNCSGNWSNKILEENVESKVVSHEKLKKLQSWAENSFLVDIMTCVNNDIDKTSTLLEAMVFSAENGETDIANMKSNDEETPLDNIPLPGTKYVFSEEATNPEELRYVVKDCLNNNRKKLIADHSSSQNMLPTNAVMKADLGNLRFVPVEPEWEEDDIYFIHRKDAMKMAR</sequence>
<name>A0ABC8URI1_9AQUA</name>
<protein>
    <submittedName>
        <fullName evidence="1">Uncharacterized protein</fullName>
    </submittedName>
</protein>
<dbReference type="AlphaFoldDB" id="A0ABC8URI1"/>
<dbReference type="EMBL" id="CAUOFW020008724">
    <property type="protein sequence ID" value="CAK9183648.1"/>
    <property type="molecule type" value="Genomic_DNA"/>
</dbReference>
<dbReference type="PANTHER" id="PTHR47812">
    <property type="entry name" value="SMR (SMALL MUTS RELATED) DOMAIN-CONTAINING PROTEIN"/>
    <property type="match status" value="1"/>
</dbReference>
<dbReference type="PANTHER" id="PTHR47812:SF2">
    <property type="entry name" value="SMR (SMALL MUTS RELATED) DOMAIN-CONTAINING PROTEIN"/>
    <property type="match status" value="1"/>
</dbReference>
<reference evidence="1 2" key="1">
    <citation type="submission" date="2024-02" db="EMBL/GenBank/DDBJ databases">
        <authorList>
            <person name="Vignale AGUSTIN F."/>
            <person name="Sosa J E."/>
            <person name="Modenutti C."/>
        </authorList>
    </citation>
    <scope>NUCLEOTIDE SEQUENCE [LARGE SCALE GENOMIC DNA]</scope>
</reference>
<proteinExistence type="predicted"/>
<evidence type="ECO:0000313" key="1">
    <source>
        <dbReference type="EMBL" id="CAK9183648.1"/>
    </source>
</evidence>
<organism evidence="1 2">
    <name type="scientific">Ilex paraguariensis</name>
    <name type="common">yerba mate</name>
    <dbReference type="NCBI Taxonomy" id="185542"/>
    <lineage>
        <taxon>Eukaryota</taxon>
        <taxon>Viridiplantae</taxon>
        <taxon>Streptophyta</taxon>
        <taxon>Embryophyta</taxon>
        <taxon>Tracheophyta</taxon>
        <taxon>Spermatophyta</taxon>
        <taxon>Magnoliopsida</taxon>
        <taxon>eudicotyledons</taxon>
        <taxon>Gunneridae</taxon>
        <taxon>Pentapetalae</taxon>
        <taxon>asterids</taxon>
        <taxon>campanulids</taxon>
        <taxon>Aquifoliales</taxon>
        <taxon>Aquifoliaceae</taxon>
        <taxon>Ilex</taxon>
    </lineage>
</organism>
<evidence type="ECO:0000313" key="2">
    <source>
        <dbReference type="Proteomes" id="UP001642360"/>
    </source>
</evidence>
<keyword evidence="2" id="KW-1185">Reference proteome</keyword>
<comment type="caution">
    <text evidence="1">The sequence shown here is derived from an EMBL/GenBank/DDBJ whole genome shotgun (WGS) entry which is preliminary data.</text>
</comment>